<comment type="cofactor">
    <cofactor evidence="8">
        <name>Mg(2+)</name>
        <dbReference type="ChEBI" id="CHEBI:18420"/>
    </cofactor>
</comment>
<comment type="cofactor">
    <cofactor evidence="8">
        <name>[4Fe-4S] cluster</name>
        <dbReference type="ChEBI" id="CHEBI:49883"/>
    </cofactor>
    <text evidence="8">Binds 1 [4Fe-4S] cluster. The cluster is coordinated with 3 cysteines and an exchangeable S-adenosyl-L-methionine.</text>
</comment>
<dbReference type="PIRSF" id="PIRSF000370">
    <property type="entry name" value="QueE"/>
    <property type="match status" value="1"/>
</dbReference>
<dbReference type="InterPro" id="IPR024924">
    <property type="entry name" value="7-CO-7-deazaguanine_synth-like"/>
</dbReference>
<dbReference type="Gene3D" id="3.20.20.70">
    <property type="entry name" value="Aldolase class I"/>
    <property type="match status" value="1"/>
</dbReference>
<comment type="caution">
    <text evidence="10">The sequence shown here is derived from an EMBL/GenBank/DDBJ whole genome shotgun (WGS) entry which is preliminary data.</text>
</comment>
<dbReference type="InterPro" id="IPR007197">
    <property type="entry name" value="rSAM"/>
</dbReference>
<evidence type="ECO:0000256" key="8">
    <source>
        <dbReference type="HAMAP-Rule" id="MF_00917"/>
    </source>
</evidence>
<evidence type="ECO:0000259" key="9">
    <source>
        <dbReference type="PROSITE" id="PS51918"/>
    </source>
</evidence>
<evidence type="ECO:0000256" key="6">
    <source>
        <dbReference type="ARBA" id="ARBA00023014"/>
    </source>
</evidence>
<dbReference type="Pfam" id="PF04055">
    <property type="entry name" value="Radical_SAM"/>
    <property type="match status" value="1"/>
</dbReference>
<dbReference type="eggNOG" id="COG0602">
    <property type="taxonomic scope" value="Bacteria"/>
</dbReference>
<name>G5HB50_9BACT</name>
<keyword evidence="6 8" id="KW-0411">Iron-sulfur</keyword>
<keyword evidence="1 8" id="KW-0004">4Fe-4S</keyword>
<dbReference type="UniPathway" id="UPA00391"/>
<comment type="caution">
    <text evidence="8">Lacks conserved residue(s) required for the propagation of feature annotation.</text>
</comment>
<proteinExistence type="inferred from homology"/>
<feature type="binding site" evidence="8">
    <location>
        <begin position="129"/>
        <end position="131"/>
    </location>
    <ligand>
        <name>S-adenosyl-L-methionine</name>
        <dbReference type="ChEBI" id="CHEBI:59789"/>
    </ligand>
</feature>
<feature type="binding site" evidence="8">
    <location>
        <position position="49"/>
    </location>
    <ligand>
        <name>[4Fe-4S] cluster</name>
        <dbReference type="ChEBI" id="CHEBI:49883"/>
        <note>4Fe-4S-S-AdoMet</note>
    </ligand>
</feature>
<dbReference type="HAMAP" id="MF_00917">
    <property type="entry name" value="QueE"/>
    <property type="match status" value="1"/>
</dbReference>
<keyword evidence="5 8" id="KW-0408">Iron</keyword>
<dbReference type="OrthoDB" id="9792276at2"/>
<feature type="binding site" evidence="8">
    <location>
        <begin position="26"/>
        <end position="28"/>
    </location>
    <ligand>
        <name>substrate</name>
    </ligand>
</feature>
<dbReference type="PANTHER" id="PTHR42836">
    <property type="entry name" value="7-CARBOXY-7-DEAZAGUANINE SYNTHASE"/>
    <property type="match status" value="1"/>
</dbReference>
<comment type="subunit">
    <text evidence="8">Homodimer.</text>
</comment>
<dbReference type="InterPro" id="IPR058240">
    <property type="entry name" value="rSAM_sf"/>
</dbReference>
<feature type="binding site" evidence="8">
    <location>
        <begin position="51"/>
        <end position="53"/>
    </location>
    <ligand>
        <name>S-adenosyl-L-methionine</name>
        <dbReference type="ChEBI" id="CHEBI:59789"/>
    </ligand>
</feature>
<keyword evidence="4 8" id="KW-0460">Magnesium</keyword>
<dbReference type="InterPro" id="IPR013785">
    <property type="entry name" value="Aldolase_TIM"/>
</dbReference>
<evidence type="ECO:0000313" key="11">
    <source>
        <dbReference type="Proteomes" id="UP000006008"/>
    </source>
</evidence>
<feature type="binding site" evidence="8">
    <location>
        <position position="52"/>
    </location>
    <ligand>
        <name>[4Fe-4S] cluster</name>
        <dbReference type="ChEBI" id="CHEBI:49883"/>
        <note>4Fe-4S-S-AdoMet</note>
    </ligand>
</feature>
<reference evidence="10 11" key="1">
    <citation type="submission" date="2011-08" db="EMBL/GenBank/DDBJ databases">
        <title>The Genome Sequence of Alistipes indistinctus YIT 12060.</title>
        <authorList>
            <consortium name="The Broad Institute Genome Sequencing Platform"/>
            <person name="Earl A."/>
            <person name="Ward D."/>
            <person name="Feldgarden M."/>
            <person name="Gevers D."/>
            <person name="Morotomi M."/>
            <person name="Young S.K."/>
            <person name="Zeng Q."/>
            <person name="Gargeya S."/>
            <person name="Fitzgerald M."/>
            <person name="Haas B."/>
            <person name="Abouelleil A."/>
            <person name="Alvarado L."/>
            <person name="Arachchi H.M."/>
            <person name="Berlin A."/>
            <person name="Brown A."/>
            <person name="Chapman S.B."/>
            <person name="Chen Z."/>
            <person name="Dunbar C."/>
            <person name="Freedman E."/>
            <person name="Gearin G."/>
            <person name="Gellesch M."/>
            <person name="Goldberg J."/>
            <person name="Griggs A."/>
            <person name="Gujja S."/>
            <person name="Heiman D."/>
            <person name="Howarth C."/>
            <person name="Larson L."/>
            <person name="Lui A."/>
            <person name="MacDonald P.J.P."/>
            <person name="Montmayeur A."/>
            <person name="Murphy C."/>
            <person name="Neiman D."/>
            <person name="Pearson M."/>
            <person name="Priest M."/>
            <person name="Roberts A."/>
            <person name="Saif S."/>
            <person name="Shea T."/>
            <person name="Shenoy N."/>
            <person name="Sisk P."/>
            <person name="Stolte C."/>
            <person name="Sykes S."/>
            <person name="Wortman J."/>
            <person name="Nusbaum C."/>
            <person name="Birren B."/>
        </authorList>
    </citation>
    <scope>NUCLEOTIDE SEQUENCE [LARGE SCALE GENOMIC DNA]</scope>
    <source>
        <strain evidence="10 11">YIT 12060</strain>
    </source>
</reference>
<evidence type="ECO:0000256" key="2">
    <source>
        <dbReference type="ARBA" id="ARBA00022691"/>
    </source>
</evidence>
<dbReference type="GO" id="GO:0000287">
    <property type="term" value="F:magnesium ion binding"/>
    <property type="evidence" value="ECO:0007669"/>
    <property type="project" value="UniProtKB-UniRule"/>
</dbReference>
<dbReference type="Proteomes" id="UP000006008">
    <property type="component" value="Unassembled WGS sequence"/>
</dbReference>
<comment type="catalytic activity">
    <reaction evidence="8">
        <text>6-carboxy-5,6,7,8-tetrahydropterin + H(+) = 7-carboxy-7-carbaguanine + NH4(+)</text>
        <dbReference type="Rhea" id="RHEA:27974"/>
        <dbReference type="ChEBI" id="CHEBI:15378"/>
        <dbReference type="ChEBI" id="CHEBI:28938"/>
        <dbReference type="ChEBI" id="CHEBI:61032"/>
        <dbReference type="ChEBI" id="CHEBI:61036"/>
        <dbReference type="EC" id="4.3.99.3"/>
    </reaction>
</comment>
<dbReference type="EMBL" id="ADLD01000013">
    <property type="protein sequence ID" value="EHB91816.1"/>
    <property type="molecule type" value="Genomic_DNA"/>
</dbReference>
<dbReference type="RefSeq" id="WP_009134671.1">
    <property type="nucleotide sequence ID" value="NZ_CP102250.1"/>
</dbReference>
<evidence type="ECO:0000256" key="7">
    <source>
        <dbReference type="ARBA" id="ARBA00023239"/>
    </source>
</evidence>
<keyword evidence="7 8" id="KW-0456">Lyase</keyword>
<comment type="similarity">
    <text evidence="8">Belongs to the radical SAM superfamily. 7-carboxy-7-deazaguanine synthase family.</text>
</comment>
<dbReference type="GO" id="GO:0016840">
    <property type="term" value="F:carbon-nitrogen lyase activity"/>
    <property type="evidence" value="ECO:0007669"/>
    <property type="project" value="UniProtKB-UniRule"/>
</dbReference>
<keyword evidence="2 8" id="KW-0949">S-adenosyl-L-methionine</keyword>
<dbReference type="STRING" id="742725.HMPREF9450_01865"/>
<dbReference type="HOGENOM" id="CLU_066739_0_1_10"/>
<keyword evidence="3 8" id="KW-0479">Metal-binding</keyword>
<dbReference type="GO" id="GO:0008616">
    <property type="term" value="P:tRNA queuosine(34) biosynthetic process"/>
    <property type="evidence" value="ECO:0007669"/>
    <property type="project" value="UniProtKB-UniRule"/>
</dbReference>
<dbReference type="PANTHER" id="PTHR42836:SF1">
    <property type="entry name" value="7-CARBOXY-7-DEAZAGUANINE SYNTHASE"/>
    <property type="match status" value="1"/>
</dbReference>
<dbReference type="GeneID" id="92815107"/>
<dbReference type="GO" id="GO:0051539">
    <property type="term" value="F:4 iron, 4 sulfur cluster binding"/>
    <property type="evidence" value="ECO:0007669"/>
    <property type="project" value="UniProtKB-UniRule"/>
</dbReference>
<dbReference type="PROSITE" id="PS51918">
    <property type="entry name" value="RADICAL_SAM"/>
    <property type="match status" value="1"/>
</dbReference>
<keyword evidence="11" id="KW-1185">Reference proteome</keyword>
<evidence type="ECO:0000256" key="4">
    <source>
        <dbReference type="ARBA" id="ARBA00022842"/>
    </source>
</evidence>
<sequence length="212" mass="23937">MNLQQNNEDLLDGGRRLPLVEDFYTIQGEGFHTGKPAYFIRLGGCDVGCRWCDAKMTWNPKLFPPTEVDTIVERACSYPAQAIVITGGEPSLYPLDYLTDALAKKGLQIFLETSGAHELSGHFDWICLSPKKQQPPVPSVFPKADELKVIIETPGDFAWAEENAAKVGERCRLYLQPEWSRYDGMIEAIVEYAKGNPQWNISVQTHKYMRIP</sequence>
<feature type="binding site" evidence="8">
    <location>
        <position position="88"/>
    </location>
    <ligand>
        <name>S-adenosyl-L-methionine</name>
        <dbReference type="ChEBI" id="CHEBI:59789"/>
    </ligand>
</feature>
<evidence type="ECO:0000256" key="3">
    <source>
        <dbReference type="ARBA" id="ARBA00022723"/>
    </source>
</evidence>
<dbReference type="PATRIC" id="fig|742725.3.peg.1961"/>
<dbReference type="EC" id="4.3.99.3" evidence="8"/>
<accession>G5HB50</accession>
<organism evidence="10 11">
    <name type="scientific">Alistipes indistinctus YIT 12060</name>
    <dbReference type="NCBI Taxonomy" id="742725"/>
    <lineage>
        <taxon>Bacteria</taxon>
        <taxon>Pseudomonadati</taxon>
        <taxon>Bacteroidota</taxon>
        <taxon>Bacteroidia</taxon>
        <taxon>Bacteroidales</taxon>
        <taxon>Rikenellaceae</taxon>
        <taxon>Alistipes</taxon>
    </lineage>
</organism>
<dbReference type="AlphaFoldDB" id="G5HB50"/>
<protein>
    <recommendedName>
        <fullName evidence="8">7-carboxy-7-deazaguanine synthase</fullName>
        <shortName evidence="8">CDG synthase</shortName>
        <ecNumber evidence="8">4.3.99.3</ecNumber>
    </recommendedName>
    <alternativeName>
        <fullName evidence="8">Queuosine biosynthesis protein QueE</fullName>
    </alternativeName>
</protein>
<comment type="pathway">
    <text evidence="8">Purine metabolism; 7-cyano-7-deazaguanine biosynthesis.</text>
</comment>
<evidence type="ECO:0000313" key="10">
    <source>
        <dbReference type="EMBL" id="EHB91816.1"/>
    </source>
</evidence>
<gene>
    <name evidence="8" type="primary">queE</name>
    <name evidence="10" type="ORF">HMPREF9450_01865</name>
</gene>
<dbReference type="SFLD" id="SFLDS00029">
    <property type="entry name" value="Radical_SAM"/>
    <property type="match status" value="1"/>
</dbReference>
<evidence type="ECO:0000256" key="1">
    <source>
        <dbReference type="ARBA" id="ARBA00022485"/>
    </source>
</evidence>
<evidence type="ECO:0000256" key="5">
    <source>
        <dbReference type="ARBA" id="ARBA00023004"/>
    </source>
</evidence>
<comment type="function">
    <text evidence="8">Catalyzes the complex heterocyclic radical-mediated conversion of 6-carboxy-5,6,7,8-tetrahydropterin (CPH4) to 7-carboxy-7-deazaguanine (CDG), a step common to the biosynthetic pathways of all 7-deazapurine-containing compounds.</text>
</comment>
<feature type="binding site" evidence="8">
    <location>
        <position position="212"/>
    </location>
    <ligand>
        <name>substrate</name>
    </ligand>
</feature>
<feature type="binding site" evidence="8">
    <location>
        <position position="45"/>
    </location>
    <ligand>
        <name>[4Fe-4S] cluster</name>
        <dbReference type="ChEBI" id="CHEBI:49883"/>
        <note>4Fe-4S-S-AdoMet</note>
    </ligand>
</feature>
<comment type="cofactor">
    <cofactor evidence="8">
        <name>S-adenosyl-L-methionine</name>
        <dbReference type="ChEBI" id="CHEBI:59789"/>
    </cofactor>
    <text evidence="8">Binds 1 S-adenosyl-L-methionine per subunit.</text>
</comment>
<dbReference type="GO" id="GO:1904047">
    <property type="term" value="F:S-adenosyl-L-methionine binding"/>
    <property type="evidence" value="ECO:0007669"/>
    <property type="project" value="UniProtKB-UniRule"/>
</dbReference>
<feature type="domain" description="Radical SAM core" evidence="9">
    <location>
        <begin position="32"/>
        <end position="212"/>
    </location>
</feature>
<feature type="binding site" evidence="8">
    <location>
        <position position="41"/>
    </location>
    <ligand>
        <name>substrate</name>
    </ligand>
</feature>
<feature type="binding site" evidence="8">
    <location>
        <position position="86"/>
    </location>
    <ligand>
        <name>substrate</name>
    </ligand>
</feature>
<dbReference type="SUPFAM" id="SSF102114">
    <property type="entry name" value="Radical SAM enzymes"/>
    <property type="match status" value="1"/>
</dbReference>
<keyword evidence="8" id="KW-0671">Queuosine biosynthesis</keyword>